<protein>
    <submittedName>
        <fullName evidence="1">DUF3293 domain-containing protein</fullName>
    </submittedName>
</protein>
<dbReference type="RefSeq" id="WP_209351055.1">
    <property type="nucleotide sequence ID" value="NZ_JAGIYZ010000005.1"/>
</dbReference>
<accession>A0ABS4AQN0</accession>
<evidence type="ECO:0000313" key="2">
    <source>
        <dbReference type="Proteomes" id="UP000680815"/>
    </source>
</evidence>
<name>A0ABS4AQN0_9PROT</name>
<dbReference type="InterPro" id="IPR021710">
    <property type="entry name" value="DUF3293"/>
</dbReference>
<sequence length="140" mass="15606">MRPGLARAWRATLFEADGIAVPIAPDPRLPATWRARGEAVAVLLARLGTRDACFTGAWNPFSRRRPRGWNARMLVRLRGAARRHAVLDGMGRACRPRPWGEEHLLIAASPARCATLARRFRQDSIVALSRRGPARLVVLR</sequence>
<dbReference type="Pfam" id="PF11697">
    <property type="entry name" value="DUF3293"/>
    <property type="match status" value="1"/>
</dbReference>
<reference evidence="1 2" key="1">
    <citation type="submission" date="2021-03" db="EMBL/GenBank/DDBJ databases">
        <authorList>
            <person name="So Y."/>
        </authorList>
    </citation>
    <scope>NUCLEOTIDE SEQUENCE [LARGE SCALE GENOMIC DNA]</scope>
    <source>
        <strain evidence="1 2">PWR1</strain>
    </source>
</reference>
<comment type="caution">
    <text evidence="1">The sequence shown here is derived from an EMBL/GenBank/DDBJ whole genome shotgun (WGS) entry which is preliminary data.</text>
</comment>
<dbReference type="Proteomes" id="UP000680815">
    <property type="component" value="Unassembled WGS sequence"/>
</dbReference>
<dbReference type="EMBL" id="JAGIYZ010000005">
    <property type="protein sequence ID" value="MBP0463669.1"/>
    <property type="molecule type" value="Genomic_DNA"/>
</dbReference>
<organism evidence="1 2">
    <name type="scientific">Roseomonas nitratireducens</name>
    <dbReference type="NCBI Taxonomy" id="2820810"/>
    <lineage>
        <taxon>Bacteria</taxon>
        <taxon>Pseudomonadati</taxon>
        <taxon>Pseudomonadota</taxon>
        <taxon>Alphaproteobacteria</taxon>
        <taxon>Acetobacterales</taxon>
        <taxon>Roseomonadaceae</taxon>
        <taxon>Roseomonas</taxon>
    </lineage>
</organism>
<gene>
    <name evidence="1" type="ORF">J5Y09_07085</name>
</gene>
<evidence type="ECO:0000313" key="1">
    <source>
        <dbReference type="EMBL" id="MBP0463669.1"/>
    </source>
</evidence>
<proteinExistence type="predicted"/>
<keyword evidence="2" id="KW-1185">Reference proteome</keyword>